<accession>A0A2P6Q936</accession>
<dbReference type="Proteomes" id="UP000238479">
    <property type="component" value="Chromosome 5"/>
</dbReference>
<name>A0A2P6Q936_ROSCH</name>
<keyword evidence="2" id="KW-1185">Reference proteome</keyword>
<sequence length="59" mass="6512">MEVKRRGQNLFISVFEEFQVVDVEDLAPEYFVFDGEGRIDTEDKKAVAGGMNGGADITA</sequence>
<dbReference type="EMBL" id="PDCK01000043">
    <property type="protein sequence ID" value="PRQ30692.1"/>
    <property type="molecule type" value="Genomic_DNA"/>
</dbReference>
<evidence type="ECO:0000313" key="1">
    <source>
        <dbReference type="EMBL" id="PRQ30692.1"/>
    </source>
</evidence>
<proteinExistence type="predicted"/>
<organism evidence="1 2">
    <name type="scientific">Rosa chinensis</name>
    <name type="common">China rose</name>
    <dbReference type="NCBI Taxonomy" id="74649"/>
    <lineage>
        <taxon>Eukaryota</taxon>
        <taxon>Viridiplantae</taxon>
        <taxon>Streptophyta</taxon>
        <taxon>Embryophyta</taxon>
        <taxon>Tracheophyta</taxon>
        <taxon>Spermatophyta</taxon>
        <taxon>Magnoliopsida</taxon>
        <taxon>eudicotyledons</taxon>
        <taxon>Gunneridae</taxon>
        <taxon>Pentapetalae</taxon>
        <taxon>rosids</taxon>
        <taxon>fabids</taxon>
        <taxon>Rosales</taxon>
        <taxon>Rosaceae</taxon>
        <taxon>Rosoideae</taxon>
        <taxon>Rosoideae incertae sedis</taxon>
        <taxon>Rosa</taxon>
    </lineage>
</organism>
<comment type="caution">
    <text evidence="1">The sequence shown here is derived from an EMBL/GenBank/DDBJ whole genome shotgun (WGS) entry which is preliminary data.</text>
</comment>
<dbReference type="Gramene" id="PRQ30692">
    <property type="protein sequence ID" value="PRQ30692"/>
    <property type="gene ID" value="RchiOBHm_Chr5g0027371"/>
</dbReference>
<reference evidence="1 2" key="1">
    <citation type="journal article" date="2018" name="Nat. Genet.">
        <title>The Rosa genome provides new insights in the design of modern roses.</title>
        <authorList>
            <person name="Bendahmane M."/>
        </authorList>
    </citation>
    <scope>NUCLEOTIDE SEQUENCE [LARGE SCALE GENOMIC DNA]</scope>
    <source>
        <strain evidence="2">cv. Old Blush</strain>
    </source>
</reference>
<protein>
    <submittedName>
        <fullName evidence="1">Uncharacterized protein</fullName>
    </submittedName>
</protein>
<gene>
    <name evidence="1" type="ORF">RchiOBHm_Chr5g0027371</name>
</gene>
<dbReference type="AlphaFoldDB" id="A0A2P6Q936"/>
<evidence type="ECO:0000313" key="2">
    <source>
        <dbReference type="Proteomes" id="UP000238479"/>
    </source>
</evidence>